<gene>
    <name evidence="7" type="primary">citT_2</name>
    <name evidence="7" type="ORF">CI610_02018</name>
</gene>
<evidence type="ECO:0000256" key="4">
    <source>
        <dbReference type="ARBA" id="ARBA00022989"/>
    </source>
</evidence>
<feature type="transmembrane region" description="Helical" evidence="6">
    <location>
        <begin position="111"/>
        <end position="131"/>
    </location>
</feature>
<feature type="transmembrane region" description="Helical" evidence="6">
    <location>
        <begin position="250"/>
        <end position="268"/>
    </location>
</feature>
<feature type="transmembrane region" description="Helical" evidence="6">
    <location>
        <begin position="164"/>
        <end position="188"/>
    </location>
</feature>
<dbReference type="AlphaFoldDB" id="A0A2H9T715"/>
<comment type="subcellular location">
    <subcellularLocation>
        <location evidence="1">Membrane</location>
        <topology evidence="1">Multi-pass membrane protein</topology>
    </subcellularLocation>
</comment>
<dbReference type="InterPro" id="IPR001898">
    <property type="entry name" value="SLC13A/DASS"/>
</dbReference>
<evidence type="ECO:0000256" key="1">
    <source>
        <dbReference type="ARBA" id="ARBA00004141"/>
    </source>
</evidence>
<dbReference type="InterPro" id="IPR030676">
    <property type="entry name" value="CitT-rel"/>
</dbReference>
<evidence type="ECO:0000256" key="6">
    <source>
        <dbReference type="SAM" id="Phobius"/>
    </source>
</evidence>
<name>A0A2H9T715_9ZZZZ</name>
<evidence type="ECO:0000313" key="7">
    <source>
        <dbReference type="EMBL" id="PJE79011.1"/>
    </source>
</evidence>
<proteinExistence type="inferred from homology"/>
<feature type="transmembrane region" description="Helical" evidence="6">
    <location>
        <begin position="16"/>
        <end position="39"/>
    </location>
</feature>
<feature type="transmembrane region" description="Helical" evidence="6">
    <location>
        <begin position="200"/>
        <end position="218"/>
    </location>
</feature>
<dbReference type="GO" id="GO:0016020">
    <property type="term" value="C:membrane"/>
    <property type="evidence" value="ECO:0007669"/>
    <property type="project" value="UniProtKB-SubCell"/>
</dbReference>
<keyword evidence="5 6" id="KW-0472">Membrane</keyword>
<dbReference type="EMBL" id="NSIT01000105">
    <property type="protein sequence ID" value="PJE79011.1"/>
    <property type="molecule type" value="Genomic_DNA"/>
</dbReference>
<reference evidence="7" key="1">
    <citation type="journal article" date="2017" name="Appl. Environ. Microbiol.">
        <title>Molecular characterization of an Endozoicomonas-like organism causing infection in king scallop Pecten maximus L.</title>
        <authorList>
            <person name="Cano I."/>
            <person name="van Aerle R."/>
            <person name="Ross S."/>
            <person name="Verner-Jeffreys D.W."/>
            <person name="Paley R.K."/>
            <person name="Rimmer G."/>
            <person name="Ryder D."/>
            <person name="Hooper P."/>
            <person name="Stone D."/>
            <person name="Feist S.W."/>
        </authorList>
    </citation>
    <scope>NUCLEOTIDE SEQUENCE</scope>
</reference>
<feature type="transmembrane region" description="Helical" evidence="6">
    <location>
        <begin position="59"/>
        <end position="82"/>
    </location>
</feature>
<dbReference type="GO" id="GO:0022857">
    <property type="term" value="F:transmembrane transporter activity"/>
    <property type="evidence" value="ECO:0007669"/>
    <property type="project" value="InterPro"/>
</dbReference>
<evidence type="ECO:0000256" key="5">
    <source>
        <dbReference type="ARBA" id="ARBA00023136"/>
    </source>
</evidence>
<dbReference type="NCBIfam" id="TIGR00785">
    <property type="entry name" value="dass"/>
    <property type="match status" value="1"/>
</dbReference>
<organism evidence="7">
    <name type="scientific">invertebrate metagenome</name>
    <dbReference type="NCBI Taxonomy" id="1711999"/>
    <lineage>
        <taxon>unclassified sequences</taxon>
        <taxon>metagenomes</taxon>
        <taxon>organismal metagenomes</taxon>
    </lineage>
</organism>
<dbReference type="Pfam" id="PF00939">
    <property type="entry name" value="Na_sulph_symp"/>
    <property type="match status" value="1"/>
</dbReference>
<comment type="similarity">
    <text evidence="2">Belongs to the SLC13A/DASS transporter (TC 2.A.47) family. DIT1 subfamily.</text>
</comment>
<protein>
    <submittedName>
        <fullName evidence="7">Citrate carrier</fullName>
    </submittedName>
</protein>
<feature type="transmembrane region" description="Helical" evidence="6">
    <location>
        <begin position="225"/>
        <end position="244"/>
    </location>
</feature>
<accession>A0A2H9T715</accession>
<keyword evidence="3 6" id="KW-0812">Transmembrane</keyword>
<feature type="transmembrane region" description="Helical" evidence="6">
    <location>
        <begin position="137"/>
        <end position="157"/>
    </location>
</feature>
<sequence>MYDSSAEKEPRKIGAYLYWTGLTATCVTSPLFMTGLAPNLLALSIVENITDIQISWMEWLWGFLPVGLVLFLITPLVNYVLYPPSQKRSDDMPVWAEEQIRQQGPLTRKELTMALLAVLALVLWIFCGQWLSTTTASLTILCLMVLTGVVSWSDVIGHKQAWNVFVWFATLVTLAGGLAKVGFLQWIADNVGLLISGYPPLTMLVVIVICFFLLHYFFASITAHVTALLPVFLTLAMTMTVSGLSALQASLMLCFSLGLMGVITPYAAGPEPIWYGAGFISVKASGR</sequence>
<evidence type="ECO:0000256" key="3">
    <source>
        <dbReference type="ARBA" id="ARBA00022692"/>
    </source>
</evidence>
<comment type="caution">
    <text evidence="7">The sequence shown here is derived from an EMBL/GenBank/DDBJ whole genome shotgun (WGS) entry which is preliminary data.</text>
</comment>
<dbReference type="PANTHER" id="PTHR42826">
    <property type="entry name" value="DICARBOXYLATE TRANSPORTER 2.1, CHLOROPLASTIC"/>
    <property type="match status" value="1"/>
</dbReference>
<keyword evidence="4 6" id="KW-1133">Transmembrane helix</keyword>
<evidence type="ECO:0000256" key="2">
    <source>
        <dbReference type="ARBA" id="ARBA00007349"/>
    </source>
</evidence>